<evidence type="ECO:0000313" key="7">
    <source>
        <dbReference type="Proteomes" id="UP000289340"/>
    </source>
</evidence>
<dbReference type="InterPro" id="IPR005172">
    <property type="entry name" value="CRC"/>
</dbReference>
<dbReference type="GO" id="GO:0005634">
    <property type="term" value="C:nucleus"/>
    <property type="evidence" value="ECO:0007669"/>
    <property type="project" value="UniProtKB-SubCell"/>
</dbReference>
<keyword evidence="3" id="KW-0539">Nucleus</keyword>
<dbReference type="AlphaFoldDB" id="A0A445KXD8"/>
<dbReference type="InterPro" id="IPR033467">
    <property type="entry name" value="Tesmin/TSO1-like_CXC"/>
</dbReference>
<feature type="region of interest" description="Disordered" evidence="4">
    <location>
        <begin position="328"/>
        <end position="347"/>
    </location>
</feature>
<keyword evidence="7" id="KW-1185">Reference proteome</keyword>
<dbReference type="PANTHER" id="PTHR12446:SF62">
    <property type="entry name" value="TESMIN_TSO1-LIKE CXC DOMAIN PROTEIN"/>
    <property type="match status" value="1"/>
</dbReference>
<protein>
    <submittedName>
        <fullName evidence="6">Protein tesmin/TSO1-like CXC 5 isoform B</fullName>
    </submittedName>
</protein>
<evidence type="ECO:0000259" key="5">
    <source>
        <dbReference type="PROSITE" id="PS51634"/>
    </source>
</evidence>
<evidence type="ECO:0000313" key="6">
    <source>
        <dbReference type="EMBL" id="RZC15632.1"/>
    </source>
</evidence>
<dbReference type="Pfam" id="PF03638">
    <property type="entry name" value="TCR"/>
    <property type="match status" value="2"/>
</dbReference>
<comment type="subcellular location">
    <subcellularLocation>
        <location evidence="1">Nucleus</location>
    </subcellularLocation>
</comment>
<proteinExistence type="inferred from homology"/>
<dbReference type="InterPro" id="IPR028307">
    <property type="entry name" value="Lin-54_fam"/>
</dbReference>
<comment type="caution">
    <text evidence="6">The sequence shown here is derived from an EMBL/GenBank/DDBJ whole genome shotgun (WGS) entry which is preliminary data.</text>
</comment>
<comment type="similarity">
    <text evidence="2">Belongs to the lin-54 family.</text>
</comment>
<accession>A0A445KXD8</accession>
<name>A0A445KXD8_GLYSO</name>
<feature type="compositionally biased region" description="Pro residues" evidence="4">
    <location>
        <begin position="33"/>
        <end position="49"/>
    </location>
</feature>
<gene>
    <name evidence="6" type="ORF">D0Y65_009122</name>
</gene>
<evidence type="ECO:0000256" key="4">
    <source>
        <dbReference type="SAM" id="MobiDB-lite"/>
    </source>
</evidence>
<dbReference type="PROSITE" id="PS51634">
    <property type="entry name" value="CRC"/>
    <property type="match status" value="1"/>
</dbReference>
<organism evidence="6 7">
    <name type="scientific">Glycine soja</name>
    <name type="common">Wild soybean</name>
    <dbReference type="NCBI Taxonomy" id="3848"/>
    <lineage>
        <taxon>Eukaryota</taxon>
        <taxon>Viridiplantae</taxon>
        <taxon>Streptophyta</taxon>
        <taxon>Embryophyta</taxon>
        <taxon>Tracheophyta</taxon>
        <taxon>Spermatophyta</taxon>
        <taxon>Magnoliopsida</taxon>
        <taxon>eudicotyledons</taxon>
        <taxon>Gunneridae</taxon>
        <taxon>Pentapetalae</taxon>
        <taxon>rosids</taxon>
        <taxon>fabids</taxon>
        <taxon>Fabales</taxon>
        <taxon>Fabaceae</taxon>
        <taxon>Papilionoideae</taxon>
        <taxon>50 kb inversion clade</taxon>
        <taxon>NPAAA clade</taxon>
        <taxon>indigoferoid/millettioid clade</taxon>
        <taxon>Phaseoleae</taxon>
        <taxon>Glycine</taxon>
        <taxon>Glycine subgen. Soja</taxon>
    </lineage>
</organism>
<dbReference type="Proteomes" id="UP000289340">
    <property type="component" value="Chromosome 4"/>
</dbReference>
<evidence type="ECO:0000256" key="2">
    <source>
        <dbReference type="ARBA" id="ARBA00007267"/>
    </source>
</evidence>
<dbReference type="SMART" id="SM01114">
    <property type="entry name" value="CXC"/>
    <property type="match status" value="2"/>
</dbReference>
<evidence type="ECO:0000256" key="3">
    <source>
        <dbReference type="ARBA" id="ARBA00023242"/>
    </source>
</evidence>
<dbReference type="GO" id="GO:0006355">
    <property type="term" value="P:regulation of DNA-templated transcription"/>
    <property type="evidence" value="ECO:0007669"/>
    <property type="project" value="TreeGrafter"/>
</dbReference>
<sequence length="515" mass="57084">MEQSETASDLAPRKLARQLDFAAVYGDPSHQKLPPPLPPPQSPLRPPSHSPLRLQLDLQPPGQRPWLYSEAQEQQPGLYSPRPKLVSPVRRIPHPVVKFPVKVLQVVKPESPRSQPRCNVELKDTTPKKQKQCNCKNSRCLKLYCECFAAGIYCDGCNCVNCHNNVDNEAARQEAVGITLERNPNAFRPKIASSPQEQRDSKECEIKVIGKHNKGCHCKKSGCLKKYCECFQANILCSENCKCMDCKNFEGSDERIAIFHKDYNLVHMKQAANATISGAVGSSGYGTHITPKKRKNQEMFPGKSAMDQTVNMTAQYLQEIDPMASSPSSLSDSFISDPSNTRISGSSRSTYRSVLADVLKPNNVKNLCSLFVVLSRVAAKTNAEMRGKVDQQTKTGNFEASVASSAKSLQETRDVHQPACDDHVNKDEAEAVDVAHYNRPLSPETLALMCDEQDDMLFGNCSADGVACNSTFQNMIQKSFNSDGCTDVYREQERLILTKFLDILRGLVTHGSIKG</sequence>
<dbReference type="EMBL" id="QZWG01000004">
    <property type="protein sequence ID" value="RZC15632.1"/>
    <property type="molecule type" value="Genomic_DNA"/>
</dbReference>
<evidence type="ECO:0000256" key="1">
    <source>
        <dbReference type="ARBA" id="ARBA00004123"/>
    </source>
</evidence>
<feature type="domain" description="CRC" evidence="5">
    <location>
        <begin position="129"/>
        <end position="251"/>
    </location>
</feature>
<feature type="region of interest" description="Disordered" evidence="4">
    <location>
        <begin position="21"/>
        <end position="53"/>
    </location>
</feature>
<reference evidence="6 7" key="1">
    <citation type="submission" date="2018-09" db="EMBL/GenBank/DDBJ databases">
        <title>A high-quality reference genome of wild soybean provides a powerful tool to mine soybean genomes.</title>
        <authorList>
            <person name="Xie M."/>
            <person name="Chung C.Y.L."/>
            <person name="Li M.-W."/>
            <person name="Wong F.-L."/>
            <person name="Chan T.-F."/>
            <person name="Lam H.-M."/>
        </authorList>
    </citation>
    <scope>NUCLEOTIDE SEQUENCE [LARGE SCALE GENOMIC DNA]</scope>
    <source>
        <strain evidence="7">cv. W05</strain>
        <tissue evidence="6">Hypocotyl of etiolated seedlings</tissue>
    </source>
</reference>
<feature type="compositionally biased region" description="Low complexity" evidence="4">
    <location>
        <begin position="328"/>
        <end position="339"/>
    </location>
</feature>
<dbReference type="PANTHER" id="PTHR12446">
    <property type="entry name" value="TESMIN/TSO1-RELATED"/>
    <property type="match status" value="1"/>
</dbReference>